<dbReference type="EMBL" id="NKFA01000050">
    <property type="protein sequence ID" value="OXI30920.1"/>
    <property type="molecule type" value="Genomic_DNA"/>
</dbReference>
<dbReference type="OrthoDB" id="8961159at2"/>
<evidence type="ECO:0000313" key="2">
    <source>
        <dbReference type="EMBL" id="OXI30920.1"/>
    </source>
</evidence>
<gene>
    <name evidence="2" type="ORF">CFB84_43275</name>
</gene>
<organism evidence="2 3">
    <name type="scientific">Burkholderia aenigmatica</name>
    <dbReference type="NCBI Taxonomy" id="2015348"/>
    <lineage>
        <taxon>Bacteria</taxon>
        <taxon>Pseudomonadati</taxon>
        <taxon>Pseudomonadota</taxon>
        <taxon>Betaproteobacteria</taxon>
        <taxon>Burkholderiales</taxon>
        <taxon>Burkholderiaceae</taxon>
        <taxon>Burkholderia</taxon>
        <taxon>Burkholderia cepacia complex</taxon>
    </lineage>
</organism>
<feature type="domain" description="TniQ" evidence="1">
    <location>
        <begin position="14"/>
        <end position="139"/>
    </location>
</feature>
<accession>A0A228HL31</accession>
<evidence type="ECO:0000313" key="3">
    <source>
        <dbReference type="Proteomes" id="UP000214600"/>
    </source>
</evidence>
<reference evidence="3" key="1">
    <citation type="submission" date="2017-06" db="EMBL/GenBank/DDBJ databases">
        <authorList>
            <person name="LiPuma J."/>
            <person name="Spilker T."/>
        </authorList>
    </citation>
    <scope>NUCLEOTIDE SEQUENCE [LARGE SCALE GENOMIC DNA]</scope>
    <source>
        <strain evidence="3">AU17325</strain>
    </source>
</reference>
<comment type="caution">
    <text evidence="2">The sequence shown here is derived from an EMBL/GenBank/DDBJ whole genome shotgun (WGS) entry which is preliminary data.</text>
</comment>
<dbReference type="AlphaFoldDB" id="A0A228HL31"/>
<dbReference type="Proteomes" id="UP000214600">
    <property type="component" value="Unassembled WGS sequence"/>
</dbReference>
<evidence type="ECO:0000259" key="1">
    <source>
        <dbReference type="Pfam" id="PF06527"/>
    </source>
</evidence>
<dbReference type="InterPro" id="IPR009492">
    <property type="entry name" value="TniQ"/>
</dbReference>
<dbReference type="RefSeq" id="WP_012218119.1">
    <property type="nucleotide sequence ID" value="NZ_CP091649.1"/>
</dbReference>
<sequence>MPLPRACDNVRPWPYAPRPFGDEAFGSWFGRIAGRYRMTVEEAWEANGLGSLPALTNAVWIMFPPLDETTMHKLAVLARIDVVTLDRIQTPEGWMTPRRRLPYCYRCLVINPVDVSTPYWRRAWLDPAIRNCGEHGTPLETVPPFVFHRGSVA</sequence>
<dbReference type="Pfam" id="PF06527">
    <property type="entry name" value="TniQ"/>
    <property type="match status" value="1"/>
</dbReference>
<proteinExistence type="predicted"/>
<name>A0A228HL31_9BURK</name>
<protein>
    <recommendedName>
        <fullName evidence="1">TniQ domain-containing protein</fullName>
    </recommendedName>
</protein>
<reference evidence="2 3" key="2">
    <citation type="submission" date="2017-08" db="EMBL/GenBank/DDBJ databases">
        <title>WGS of novel Burkholderia cepaca complex species.</title>
        <authorList>
            <person name="Lipuma J."/>
            <person name="Spilker T."/>
        </authorList>
    </citation>
    <scope>NUCLEOTIDE SEQUENCE [LARGE SCALE GENOMIC DNA]</scope>
    <source>
        <strain evidence="2 3">AU17325</strain>
    </source>
</reference>